<organism evidence="1">
    <name type="scientific">Arundo donax</name>
    <name type="common">Giant reed</name>
    <name type="synonym">Donax arundinaceus</name>
    <dbReference type="NCBI Taxonomy" id="35708"/>
    <lineage>
        <taxon>Eukaryota</taxon>
        <taxon>Viridiplantae</taxon>
        <taxon>Streptophyta</taxon>
        <taxon>Embryophyta</taxon>
        <taxon>Tracheophyta</taxon>
        <taxon>Spermatophyta</taxon>
        <taxon>Magnoliopsida</taxon>
        <taxon>Liliopsida</taxon>
        <taxon>Poales</taxon>
        <taxon>Poaceae</taxon>
        <taxon>PACMAD clade</taxon>
        <taxon>Arundinoideae</taxon>
        <taxon>Arundineae</taxon>
        <taxon>Arundo</taxon>
    </lineage>
</organism>
<accession>A0A0A9AII7</accession>
<protein>
    <submittedName>
        <fullName evidence="1">Uncharacterized protein</fullName>
    </submittedName>
</protein>
<name>A0A0A9AII7_ARUDO</name>
<reference evidence="1" key="2">
    <citation type="journal article" date="2015" name="Data Brief">
        <title>Shoot transcriptome of the giant reed, Arundo donax.</title>
        <authorList>
            <person name="Barrero R.A."/>
            <person name="Guerrero F.D."/>
            <person name="Moolhuijzen P."/>
            <person name="Goolsby J.A."/>
            <person name="Tidwell J."/>
            <person name="Bellgard S.E."/>
            <person name="Bellgard M.I."/>
        </authorList>
    </citation>
    <scope>NUCLEOTIDE SEQUENCE</scope>
    <source>
        <tissue evidence="1">Shoot tissue taken approximately 20 cm above the soil surface</tissue>
    </source>
</reference>
<sequence>MDYLSSSLSNTPSSLQILFSFTIDIYKPTNICYSRSTFQDKSIHMISIFPNCILKIINGQSLKSLIITLSKMKSICKLEGVLEFE</sequence>
<dbReference type="AlphaFoldDB" id="A0A0A9AII7"/>
<dbReference type="EMBL" id="GBRH01250978">
    <property type="protein sequence ID" value="JAD46917.1"/>
    <property type="molecule type" value="Transcribed_RNA"/>
</dbReference>
<evidence type="ECO:0000313" key="1">
    <source>
        <dbReference type="EMBL" id="JAD46917.1"/>
    </source>
</evidence>
<proteinExistence type="predicted"/>
<reference evidence="1" key="1">
    <citation type="submission" date="2014-09" db="EMBL/GenBank/DDBJ databases">
        <authorList>
            <person name="Magalhaes I.L.F."/>
            <person name="Oliveira U."/>
            <person name="Santos F.R."/>
            <person name="Vidigal T.H.D.A."/>
            <person name="Brescovit A.D."/>
            <person name="Santos A.J."/>
        </authorList>
    </citation>
    <scope>NUCLEOTIDE SEQUENCE</scope>
    <source>
        <tissue evidence="1">Shoot tissue taken approximately 20 cm above the soil surface</tissue>
    </source>
</reference>